<dbReference type="GO" id="GO:0005524">
    <property type="term" value="F:ATP binding"/>
    <property type="evidence" value="ECO:0007669"/>
    <property type="project" value="UniProtKB-KW"/>
</dbReference>
<dbReference type="RefSeq" id="WP_165182255.1">
    <property type="nucleotide sequence ID" value="NZ_JAAKZI010000018.1"/>
</dbReference>
<evidence type="ECO:0000313" key="11">
    <source>
        <dbReference type="Proteomes" id="UP000479226"/>
    </source>
</evidence>
<evidence type="ECO:0000259" key="8">
    <source>
        <dbReference type="PROSITE" id="PS50893"/>
    </source>
</evidence>
<comment type="caution">
    <text evidence="10">The sequence shown here is derived from an EMBL/GenBank/DDBJ whole genome shotgun (WGS) entry which is preliminary data.</text>
</comment>
<feature type="transmembrane region" description="Helical" evidence="7">
    <location>
        <begin position="283"/>
        <end position="304"/>
    </location>
</feature>
<gene>
    <name evidence="10" type="ORF">G6N77_11205</name>
</gene>
<feature type="transmembrane region" description="Helical" evidence="7">
    <location>
        <begin position="148"/>
        <end position="173"/>
    </location>
</feature>
<proteinExistence type="predicted"/>
<feature type="transmembrane region" description="Helical" evidence="7">
    <location>
        <begin position="24"/>
        <end position="48"/>
    </location>
</feature>
<comment type="subcellular location">
    <subcellularLocation>
        <location evidence="1">Cell membrane</location>
        <topology evidence="1">Multi-pass membrane protein</topology>
    </subcellularLocation>
</comment>
<evidence type="ECO:0000256" key="7">
    <source>
        <dbReference type="SAM" id="Phobius"/>
    </source>
</evidence>
<dbReference type="InterPro" id="IPR039421">
    <property type="entry name" value="Type_1_exporter"/>
</dbReference>
<dbReference type="Gene3D" id="3.40.50.300">
    <property type="entry name" value="P-loop containing nucleotide triphosphate hydrolases"/>
    <property type="match status" value="1"/>
</dbReference>
<dbReference type="EMBL" id="JAAKZI010000018">
    <property type="protein sequence ID" value="NGN84023.1"/>
    <property type="molecule type" value="Genomic_DNA"/>
</dbReference>
<dbReference type="PANTHER" id="PTHR24221">
    <property type="entry name" value="ATP-BINDING CASSETTE SUB-FAMILY B"/>
    <property type="match status" value="1"/>
</dbReference>
<dbReference type="PANTHER" id="PTHR24221:SF590">
    <property type="entry name" value="COMPONENT LINKED WITH THE ASSEMBLY OF CYTOCHROME' TRANSPORT TRANSMEMBRANE ATP-BINDING PROTEIN ABC TRANSPORTER CYDD-RELATED"/>
    <property type="match status" value="1"/>
</dbReference>
<dbReference type="InterPro" id="IPR017871">
    <property type="entry name" value="ABC_transporter-like_CS"/>
</dbReference>
<dbReference type="SUPFAM" id="SSF90123">
    <property type="entry name" value="ABC transporter transmembrane region"/>
    <property type="match status" value="1"/>
</dbReference>
<dbReference type="Gene3D" id="1.20.1560.10">
    <property type="entry name" value="ABC transporter type 1, transmembrane domain"/>
    <property type="match status" value="1"/>
</dbReference>
<feature type="domain" description="ABC transmembrane type-1" evidence="9">
    <location>
        <begin position="24"/>
        <end position="188"/>
    </location>
</feature>
<dbReference type="PROSITE" id="PS00211">
    <property type="entry name" value="ABC_TRANSPORTER_1"/>
    <property type="match status" value="1"/>
</dbReference>
<feature type="transmembrane region" description="Helical" evidence="7">
    <location>
        <begin position="60"/>
        <end position="81"/>
    </location>
</feature>
<dbReference type="SUPFAM" id="SSF52540">
    <property type="entry name" value="P-loop containing nucleoside triphosphate hydrolases"/>
    <property type="match status" value="1"/>
</dbReference>
<organism evidence="10 11">
    <name type="scientific">Arthrobacter silviterrae</name>
    <dbReference type="NCBI Taxonomy" id="2026658"/>
    <lineage>
        <taxon>Bacteria</taxon>
        <taxon>Bacillati</taxon>
        <taxon>Actinomycetota</taxon>
        <taxon>Actinomycetes</taxon>
        <taxon>Micrococcales</taxon>
        <taxon>Micrococcaceae</taxon>
        <taxon>Arthrobacter</taxon>
    </lineage>
</organism>
<dbReference type="Proteomes" id="UP000479226">
    <property type="component" value="Unassembled WGS sequence"/>
</dbReference>
<dbReference type="PROSITE" id="PS50893">
    <property type="entry name" value="ABC_TRANSPORTER_2"/>
    <property type="match status" value="1"/>
</dbReference>
<dbReference type="InterPro" id="IPR003439">
    <property type="entry name" value="ABC_transporter-like_ATP-bd"/>
</dbReference>
<keyword evidence="3" id="KW-0547">Nucleotide-binding</keyword>
<dbReference type="InterPro" id="IPR011527">
    <property type="entry name" value="ABC1_TM_dom"/>
</dbReference>
<evidence type="ECO:0000256" key="3">
    <source>
        <dbReference type="ARBA" id="ARBA00022741"/>
    </source>
</evidence>
<evidence type="ECO:0000256" key="2">
    <source>
        <dbReference type="ARBA" id="ARBA00022692"/>
    </source>
</evidence>
<dbReference type="PROSITE" id="PS50929">
    <property type="entry name" value="ABC_TM1F"/>
    <property type="match status" value="1"/>
</dbReference>
<keyword evidence="5 7" id="KW-1133">Transmembrane helix</keyword>
<evidence type="ECO:0000256" key="4">
    <source>
        <dbReference type="ARBA" id="ARBA00022840"/>
    </source>
</evidence>
<keyword evidence="4 10" id="KW-0067">ATP-binding</keyword>
<evidence type="ECO:0000256" key="5">
    <source>
        <dbReference type="ARBA" id="ARBA00022989"/>
    </source>
</evidence>
<dbReference type="InterPro" id="IPR036640">
    <property type="entry name" value="ABC1_TM_sf"/>
</dbReference>
<accession>A0ABX0DBL2</accession>
<keyword evidence="2 7" id="KW-0812">Transmembrane</keyword>
<feature type="domain" description="ABC transporter" evidence="8">
    <location>
        <begin position="337"/>
        <end position="576"/>
    </location>
</feature>
<dbReference type="InterPro" id="IPR027417">
    <property type="entry name" value="P-loop_NTPase"/>
</dbReference>
<dbReference type="SMART" id="SM00382">
    <property type="entry name" value="AAA"/>
    <property type="match status" value="1"/>
</dbReference>
<dbReference type="Pfam" id="PF00005">
    <property type="entry name" value="ABC_tran"/>
    <property type="match status" value="1"/>
</dbReference>
<protein>
    <submittedName>
        <fullName evidence="10">ABC transporter ATP-binding protein</fullName>
    </submittedName>
</protein>
<name>A0ABX0DBL2_9MICC</name>
<keyword evidence="6 7" id="KW-0472">Membrane</keyword>
<evidence type="ECO:0000313" key="10">
    <source>
        <dbReference type="EMBL" id="NGN84023.1"/>
    </source>
</evidence>
<feature type="transmembrane region" description="Helical" evidence="7">
    <location>
        <begin position="252"/>
        <end position="271"/>
    </location>
</feature>
<evidence type="ECO:0000259" key="9">
    <source>
        <dbReference type="PROSITE" id="PS50929"/>
    </source>
</evidence>
<evidence type="ECO:0000256" key="1">
    <source>
        <dbReference type="ARBA" id="ARBA00004651"/>
    </source>
</evidence>
<dbReference type="InterPro" id="IPR003593">
    <property type="entry name" value="AAA+_ATPase"/>
</dbReference>
<sequence length="599" mass="64324">MKTYLRSSGFIISQTFRASPRRTVITIALSLVMSAIPAMQVLAIAALVNSLKGAHAMGDVIVPLLWVVLIVGFTGPVRVACATIRLMAMTRAAAAMQTRLAHRVARMRPSELVKPATTTAIEKHNRAISEQVSYQFESLVAGVLEQTLAVVGVIIALFAFSKLAGLLVLLALVPTMVSAKILGGVQTRMWESLGTLFGRERYLRDLLVREKTATELSGLGTGERVADMVRSTWTDVVAARDKLSKAVLGMDWAIGAITTVLLVGAMGAVVVDMHYGPAAVAGVYGVMAAMASVGGAAGSIGVSVQNSPQCEGLRVFFADSGKQKRGEQVIVPTAERLAGANMQHRYPGAAVDTLRDVSVEARRGEIIALVGVNGAGKTTTVNALLGLTELSGGTVSIDGQTQAELSEDVWLGYFGLLTQEFGRYEMTIREVVCLGTPRTGITDEEVWAALESARAADLVRKFPLGLDTQLGEQWGGLGVSGGQWQRLALARIYLRDPAIWVLDEPTSAIDAEAEQDIFRELARTRHNRITIVVSHRAWTLKGMDRIYVIDGGRVVQRGRYEELMAEPGRFSEIFAEQLDGGVSRRPPVDQALGVAATSR</sequence>
<reference evidence="10 11" key="1">
    <citation type="submission" date="2020-02" db="EMBL/GenBank/DDBJ databases">
        <title>Genome sequence of the type strain DSM 27180 of Arthrobacter silviterrae.</title>
        <authorList>
            <person name="Gao J."/>
            <person name="Sun J."/>
        </authorList>
    </citation>
    <scope>NUCLEOTIDE SEQUENCE [LARGE SCALE GENOMIC DNA]</scope>
    <source>
        <strain evidence="10 11">DSM 27180</strain>
    </source>
</reference>
<keyword evidence="11" id="KW-1185">Reference proteome</keyword>
<evidence type="ECO:0000256" key="6">
    <source>
        <dbReference type="ARBA" id="ARBA00023136"/>
    </source>
</evidence>